<evidence type="ECO:0000313" key="2">
    <source>
        <dbReference type="Proteomes" id="UP000265618"/>
    </source>
</evidence>
<name>A0A391NZN0_9EUKA</name>
<accession>A0A391NZN0</accession>
<feature type="non-terminal residue" evidence="1">
    <location>
        <position position="1"/>
    </location>
</feature>
<organism evidence="1 2">
    <name type="scientific">Kipferlia bialata</name>
    <dbReference type="NCBI Taxonomy" id="797122"/>
    <lineage>
        <taxon>Eukaryota</taxon>
        <taxon>Metamonada</taxon>
        <taxon>Carpediemonas-like organisms</taxon>
        <taxon>Kipferlia</taxon>
    </lineage>
</organism>
<protein>
    <submittedName>
        <fullName evidence="1">Uncharacterized protein</fullName>
    </submittedName>
</protein>
<dbReference type="Proteomes" id="UP000265618">
    <property type="component" value="Unassembled WGS sequence"/>
</dbReference>
<reference evidence="1 2" key="1">
    <citation type="journal article" date="2018" name="PLoS ONE">
        <title>The draft genome of Kipferlia bialata reveals reductive genome evolution in fornicate parasites.</title>
        <authorList>
            <person name="Tanifuji G."/>
            <person name="Takabayashi S."/>
            <person name="Kume K."/>
            <person name="Takagi M."/>
            <person name="Nakayama T."/>
            <person name="Kamikawa R."/>
            <person name="Inagaki Y."/>
            <person name="Hashimoto T."/>
        </authorList>
    </citation>
    <scope>NUCLEOTIDE SEQUENCE [LARGE SCALE GENOMIC DNA]</scope>
    <source>
        <strain evidence="1">NY0173</strain>
    </source>
</reference>
<evidence type="ECO:0000313" key="1">
    <source>
        <dbReference type="EMBL" id="GCA65216.1"/>
    </source>
</evidence>
<dbReference type="AlphaFoldDB" id="A0A391NZN0"/>
<dbReference type="EMBL" id="BDIP01010239">
    <property type="protein sequence ID" value="GCA65216.1"/>
    <property type="molecule type" value="Genomic_DNA"/>
</dbReference>
<gene>
    <name evidence="1" type="ORF">KIPB_016577</name>
</gene>
<comment type="caution">
    <text evidence="1">The sequence shown here is derived from an EMBL/GenBank/DDBJ whole genome shotgun (WGS) entry which is preliminary data.</text>
</comment>
<keyword evidence="2" id="KW-1185">Reference proteome</keyword>
<proteinExistence type="predicted"/>
<sequence>GQQDGVGDLSINTFVDLL</sequence>